<dbReference type="GO" id="GO:0005634">
    <property type="term" value="C:nucleus"/>
    <property type="evidence" value="ECO:0007669"/>
    <property type="project" value="UniProtKB-SubCell"/>
</dbReference>
<dbReference type="FunFam" id="3.30.900.10:FF:000003">
    <property type="entry name" value="Mitotic spindle assembly checkpoint protein MAD2B"/>
    <property type="match status" value="1"/>
</dbReference>
<dbReference type="PANTHER" id="PTHR11842:SF10">
    <property type="entry name" value="MITOTIC SPINDLE ASSEMBLY CHECKPOINT PROTEIN MAD2B"/>
    <property type="match status" value="1"/>
</dbReference>
<name>A0A218WPF1_PUNGR</name>
<evidence type="ECO:0000256" key="1">
    <source>
        <dbReference type="ARBA" id="ARBA00004123"/>
    </source>
</evidence>
<comment type="caution">
    <text evidence="5">The sequence shown here is derived from an EMBL/GenBank/DDBJ whole genome shotgun (WGS) entry which is preliminary data.</text>
</comment>
<keyword evidence="2" id="KW-0227">DNA damage</keyword>
<keyword evidence="3" id="KW-0539">Nucleus</keyword>
<protein>
    <recommendedName>
        <fullName evidence="4">HORMA domain-containing protein</fullName>
    </recommendedName>
</protein>
<dbReference type="GO" id="GO:0016035">
    <property type="term" value="C:zeta DNA polymerase complex"/>
    <property type="evidence" value="ECO:0007669"/>
    <property type="project" value="TreeGrafter"/>
</dbReference>
<sequence>MFEIEDLTCCDRIDFEEKMGDRKENATMISRIKDTAGHALGSGCDREVARILVEFLEVAITSIVFLKGVYPSGAFERRRYKNLVVHRARHPQLSHYIHSAVSGLLPYIEKGLVERVAVIFSDENNVPVERFIFKLAVNPSYGSKVDDADLEFALRSFLIKLPASGSLTEVVSRDCRWEITAYFRGLPETGSSKDVASLWIPTDTKQWQQPPLITPIKSMSSEPLSLQLYLEHPSLSEPTNP</sequence>
<dbReference type="PROSITE" id="PS50815">
    <property type="entry name" value="HORMA"/>
    <property type="match status" value="1"/>
</dbReference>
<comment type="subcellular location">
    <subcellularLocation>
        <location evidence="1">Nucleus</location>
    </subcellularLocation>
</comment>
<dbReference type="PANTHER" id="PTHR11842">
    <property type="entry name" value="MITOTIC SPINDLE ASSEMBLY CHECKPOINT PROTEIN MAD2"/>
    <property type="match status" value="1"/>
</dbReference>
<accession>A0A218WPF1</accession>
<dbReference type="Pfam" id="PF02301">
    <property type="entry name" value="HORMA"/>
    <property type="match status" value="1"/>
</dbReference>
<dbReference type="InterPro" id="IPR036570">
    <property type="entry name" value="HORMA_dom_sf"/>
</dbReference>
<organism evidence="5 6">
    <name type="scientific">Punica granatum</name>
    <name type="common">Pomegranate</name>
    <dbReference type="NCBI Taxonomy" id="22663"/>
    <lineage>
        <taxon>Eukaryota</taxon>
        <taxon>Viridiplantae</taxon>
        <taxon>Streptophyta</taxon>
        <taxon>Embryophyta</taxon>
        <taxon>Tracheophyta</taxon>
        <taxon>Spermatophyta</taxon>
        <taxon>Magnoliopsida</taxon>
        <taxon>eudicotyledons</taxon>
        <taxon>Gunneridae</taxon>
        <taxon>Pentapetalae</taxon>
        <taxon>rosids</taxon>
        <taxon>malvids</taxon>
        <taxon>Myrtales</taxon>
        <taxon>Lythraceae</taxon>
        <taxon>Punica</taxon>
    </lineage>
</organism>
<evidence type="ECO:0000256" key="3">
    <source>
        <dbReference type="ARBA" id="ARBA00023242"/>
    </source>
</evidence>
<reference evidence="6" key="1">
    <citation type="journal article" date="2017" name="Plant J.">
        <title>The pomegranate (Punica granatum L.) genome and the genomics of punicalagin biosynthesis.</title>
        <authorList>
            <person name="Qin G."/>
            <person name="Xu C."/>
            <person name="Ming R."/>
            <person name="Tang H."/>
            <person name="Guyot R."/>
            <person name="Kramer E.M."/>
            <person name="Hu Y."/>
            <person name="Yi X."/>
            <person name="Qi Y."/>
            <person name="Xu X."/>
            <person name="Gao Z."/>
            <person name="Pan H."/>
            <person name="Jian J."/>
            <person name="Tian Y."/>
            <person name="Yue Z."/>
            <person name="Xu Y."/>
        </authorList>
    </citation>
    <scope>NUCLEOTIDE SEQUENCE [LARGE SCALE GENOMIC DNA]</scope>
    <source>
        <strain evidence="6">cv. Dabenzi</strain>
    </source>
</reference>
<dbReference type="Proteomes" id="UP000197138">
    <property type="component" value="Unassembled WGS sequence"/>
</dbReference>
<evidence type="ECO:0000313" key="6">
    <source>
        <dbReference type="Proteomes" id="UP000197138"/>
    </source>
</evidence>
<dbReference type="GO" id="GO:0006974">
    <property type="term" value="P:DNA damage response"/>
    <property type="evidence" value="ECO:0007669"/>
    <property type="project" value="UniProtKB-KW"/>
</dbReference>
<dbReference type="InterPro" id="IPR003511">
    <property type="entry name" value="HORMA_dom"/>
</dbReference>
<dbReference type="SUPFAM" id="SSF56019">
    <property type="entry name" value="The spindle assembly checkpoint protein mad2"/>
    <property type="match status" value="1"/>
</dbReference>
<feature type="domain" description="HORMA" evidence="4">
    <location>
        <begin position="46"/>
        <end position="230"/>
    </location>
</feature>
<dbReference type="InterPro" id="IPR045091">
    <property type="entry name" value="Mad2-like"/>
</dbReference>
<gene>
    <name evidence="5" type="ORF">CDL15_Pgr013262</name>
</gene>
<dbReference type="AlphaFoldDB" id="A0A218WPF1"/>
<proteinExistence type="predicted"/>
<dbReference type="Gene3D" id="3.30.900.10">
    <property type="entry name" value="HORMA domain"/>
    <property type="match status" value="1"/>
</dbReference>
<dbReference type="EMBL" id="MTKT01003779">
    <property type="protein sequence ID" value="OWM74358.1"/>
    <property type="molecule type" value="Genomic_DNA"/>
</dbReference>
<evidence type="ECO:0000259" key="4">
    <source>
        <dbReference type="PROSITE" id="PS50815"/>
    </source>
</evidence>
<evidence type="ECO:0000313" key="5">
    <source>
        <dbReference type="EMBL" id="OWM74358.1"/>
    </source>
</evidence>
<evidence type="ECO:0000256" key="2">
    <source>
        <dbReference type="ARBA" id="ARBA00022763"/>
    </source>
</evidence>